<name>A0A261EZC4_9BIFI</name>
<protein>
    <submittedName>
        <fullName evidence="2">Biotin/lipoate A/B protein ligase family</fullName>
    </submittedName>
</protein>
<proteinExistence type="predicted"/>
<dbReference type="InterPro" id="IPR004143">
    <property type="entry name" value="BPL_LPL_catalytic"/>
</dbReference>
<dbReference type="PROSITE" id="PS51733">
    <property type="entry name" value="BPL_LPL_CATALYTIC"/>
    <property type="match status" value="1"/>
</dbReference>
<accession>A0A261EZC4</accession>
<dbReference type="Pfam" id="PF21948">
    <property type="entry name" value="LplA-B_cat"/>
    <property type="match status" value="2"/>
</dbReference>
<keyword evidence="2" id="KW-0436">Ligase</keyword>
<keyword evidence="3" id="KW-1185">Reference proteome</keyword>
<dbReference type="AlphaFoldDB" id="A0A261EZC4"/>
<dbReference type="GO" id="GO:0016874">
    <property type="term" value="F:ligase activity"/>
    <property type="evidence" value="ECO:0007669"/>
    <property type="project" value="UniProtKB-KW"/>
</dbReference>
<evidence type="ECO:0000259" key="1">
    <source>
        <dbReference type="PROSITE" id="PS51733"/>
    </source>
</evidence>
<dbReference type="OrthoDB" id="9788148at2"/>
<dbReference type="CDD" id="cd16443">
    <property type="entry name" value="LplA"/>
    <property type="match status" value="1"/>
</dbReference>
<dbReference type="Gene3D" id="3.30.930.10">
    <property type="entry name" value="Bira Bifunctional Protein, Domain 2"/>
    <property type="match status" value="1"/>
</dbReference>
<evidence type="ECO:0000313" key="3">
    <source>
        <dbReference type="Proteomes" id="UP000216725"/>
    </source>
</evidence>
<organism evidence="2 3">
    <name type="scientific">Pseudoscardovia radai</name>
    <dbReference type="NCBI Taxonomy" id="987066"/>
    <lineage>
        <taxon>Bacteria</taxon>
        <taxon>Bacillati</taxon>
        <taxon>Actinomycetota</taxon>
        <taxon>Actinomycetes</taxon>
        <taxon>Bifidobacteriales</taxon>
        <taxon>Bifidobacteriaceae</taxon>
        <taxon>Pseudoscardovia</taxon>
    </lineage>
</organism>
<dbReference type="EMBL" id="MWWR01000005">
    <property type="protein sequence ID" value="OZG52188.1"/>
    <property type="molecule type" value="Genomic_DNA"/>
</dbReference>
<sequence length="452" mass="47794">MRQTRGEYKTPGGKLVGVTIMWSDHTHAGETQHAEGAQVDGDFFASVDELTIPLLKAAGMTIAQCVGEGRATVDDIEATLRRLFSVHAPDSLPVGIDARAIAIAAARAAGGTGAAGDPDVVKGTPTVESGEAVDAPQNVLTSQNILASRRGDIVNGAPVALSNAWKSCDWGVMRDPEPLDPAMQMALDESIARSVACGRTATLLRLWKWGAPAVVIGAFQSLSHEVDPDAARSLGFTVVRRCTGGGAMFVRPEHTVTFSLYVPLAFVDGLTPREAYRRCNEWVVVALRQLGLDVRFDAFNDLASPRGKIGGSAARRFPAPRVEAGAGAADAGAGAGAAADAGPGCLLHHVTMAYDIDADTMVRVLRVSSEKMRDKAVKSASRRVDPLRRQLDGLADSKAPRTRGAIVDYLGRFALATLPGAHEATIGEDVMADARALRDAKYATQRWTPRIA</sequence>
<dbReference type="RefSeq" id="WP_094660563.1">
    <property type="nucleotide sequence ID" value="NZ_MWWR01000005.1"/>
</dbReference>
<evidence type="ECO:0000313" key="2">
    <source>
        <dbReference type="EMBL" id="OZG52188.1"/>
    </source>
</evidence>
<feature type="domain" description="BPL/LPL catalytic" evidence="1">
    <location>
        <begin position="198"/>
        <end position="418"/>
    </location>
</feature>
<gene>
    <name evidence="2" type="ORF">PSRA_0738</name>
</gene>
<reference evidence="2 3" key="1">
    <citation type="journal article" date="2017" name="BMC Genomics">
        <title>Comparative genomic and phylogenomic analyses of the Bifidobacteriaceae family.</title>
        <authorList>
            <person name="Lugli G.A."/>
            <person name="Milani C."/>
            <person name="Turroni F."/>
            <person name="Duranti S."/>
            <person name="Mancabelli L."/>
            <person name="Mangifesta M."/>
            <person name="Ferrario C."/>
            <person name="Modesto M."/>
            <person name="Mattarelli P."/>
            <person name="Jiri K."/>
            <person name="van Sinderen D."/>
            <person name="Ventura M."/>
        </authorList>
    </citation>
    <scope>NUCLEOTIDE SEQUENCE [LARGE SCALE GENOMIC DNA]</scope>
    <source>
        <strain evidence="2 3">DSM 24742</strain>
    </source>
</reference>
<dbReference type="PANTHER" id="PTHR43679:SF2">
    <property type="entry name" value="OCTANOYL-[GCVH]:PROTEIN N-OCTANOYLTRANSFERASE"/>
    <property type="match status" value="1"/>
</dbReference>
<dbReference type="SUPFAM" id="SSF55681">
    <property type="entry name" value="Class II aaRS and biotin synthetases"/>
    <property type="match status" value="1"/>
</dbReference>
<comment type="caution">
    <text evidence="2">The sequence shown here is derived from an EMBL/GenBank/DDBJ whole genome shotgun (WGS) entry which is preliminary data.</text>
</comment>
<dbReference type="InterPro" id="IPR050664">
    <property type="entry name" value="Octanoyltrans_LipM/LipL"/>
</dbReference>
<dbReference type="Proteomes" id="UP000216725">
    <property type="component" value="Unassembled WGS sequence"/>
</dbReference>
<dbReference type="InterPro" id="IPR045864">
    <property type="entry name" value="aa-tRNA-synth_II/BPL/LPL"/>
</dbReference>
<dbReference type="PANTHER" id="PTHR43679">
    <property type="entry name" value="OCTANOYLTRANSFERASE LIPM-RELATED"/>
    <property type="match status" value="1"/>
</dbReference>